<dbReference type="Pfam" id="PF10233">
    <property type="entry name" value="Cg6151-P"/>
    <property type="match status" value="1"/>
</dbReference>
<dbReference type="PANTHER" id="PTHR46344:SF27">
    <property type="entry name" value="KELCH REPEAT SUPERFAMILY PROTEIN"/>
    <property type="match status" value="1"/>
</dbReference>
<evidence type="ECO:0000256" key="1">
    <source>
        <dbReference type="ARBA" id="ARBA00022441"/>
    </source>
</evidence>
<dbReference type="AlphaFoldDB" id="A0A8S2PYU1"/>
<dbReference type="InterPro" id="IPR006652">
    <property type="entry name" value="Kelch_1"/>
</dbReference>
<comment type="caution">
    <text evidence="5">The sequence shown here is derived from an EMBL/GenBank/DDBJ whole genome shotgun (WGS) entry which is preliminary data.</text>
</comment>
<dbReference type="InterPro" id="IPR015915">
    <property type="entry name" value="Kelch-typ_b-propeller"/>
</dbReference>
<keyword evidence="1" id="KW-0880">Kelch repeat</keyword>
<keyword evidence="2" id="KW-0677">Repeat</keyword>
<reference evidence="5" key="1">
    <citation type="submission" date="2021-02" db="EMBL/GenBank/DDBJ databases">
        <authorList>
            <person name="Nowell W R."/>
        </authorList>
    </citation>
    <scope>NUCLEOTIDE SEQUENCE</scope>
</reference>
<evidence type="ECO:0000313" key="6">
    <source>
        <dbReference type="Proteomes" id="UP000676336"/>
    </source>
</evidence>
<dbReference type="SMART" id="SM00612">
    <property type="entry name" value="Kelch"/>
    <property type="match status" value="6"/>
</dbReference>
<evidence type="ECO:0000256" key="3">
    <source>
        <dbReference type="SAM" id="Phobius"/>
    </source>
</evidence>
<dbReference type="InterPro" id="IPR056737">
    <property type="entry name" value="Beta-prop_ATRN-MKLN-like"/>
</dbReference>
<keyword evidence="3" id="KW-0472">Membrane</keyword>
<keyword evidence="3" id="KW-1133">Transmembrane helix</keyword>
<dbReference type="Pfam" id="PF24981">
    <property type="entry name" value="Beta-prop_ATRN-LZTR1"/>
    <property type="match status" value="1"/>
</dbReference>
<name>A0A8S2PYU1_9BILA</name>
<feature type="domain" description="Attractin/MKLN-like beta-propeller" evidence="4">
    <location>
        <begin position="331"/>
        <end position="554"/>
    </location>
</feature>
<organism evidence="5 6">
    <name type="scientific">Rotaria magnacalcarata</name>
    <dbReference type="NCBI Taxonomy" id="392030"/>
    <lineage>
        <taxon>Eukaryota</taxon>
        <taxon>Metazoa</taxon>
        <taxon>Spiralia</taxon>
        <taxon>Gnathifera</taxon>
        <taxon>Rotifera</taxon>
        <taxon>Eurotatoria</taxon>
        <taxon>Bdelloidea</taxon>
        <taxon>Philodinida</taxon>
        <taxon>Philodinidae</taxon>
        <taxon>Rotaria</taxon>
    </lineage>
</organism>
<dbReference type="Proteomes" id="UP000676336">
    <property type="component" value="Unassembled WGS sequence"/>
</dbReference>
<evidence type="ECO:0000259" key="4">
    <source>
        <dbReference type="Pfam" id="PF24981"/>
    </source>
</evidence>
<dbReference type="InterPro" id="IPR037293">
    <property type="entry name" value="Gal_Oxidase_central_sf"/>
</dbReference>
<dbReference type="Gene3D" id="2.130.10.80">
    <property type="entry name" value="Galactose oxidase/kelch, beta-propeller"/>
    <property type="match status" value="2"/>
</dbReference>
<evidence type="ECO:0000256" key="2">
    <source>
        <dbReference type="ARBA" id="ARBA00022737"/>
    </source>
</evidence>
<dbReference type="Gene3D" id="2.120.10.80">
    <property type="entry name" value="Kelch-type beta propeller"/>
    <property type="match status" value="1"/>
</dbReference>
<dbReference type="EMBL" id="CAJOBI010007128">
    <property type="protein sequence ID" value="CAF4078063.1"/>
    <property type="molecule type" value="Genomic_DNA"/>
</dbReference>
<proteinExistence type="predicted"/>
<dbReference type="PANTHER" id="PTHR46344">
    <property type="entry name" value="OS02G0202900 PROTEIN"/>
    <property type="match status" value="1"/>
</dbReference>
<sequence>MNINANQAAQTAGYAGQAMNAFQAAVNIDNQQPKPEGTTFWFRWLIRIVAIVTGILAMICGVFGALSTSPSCIAAGAIMIFLGFAMIMFEVPICCQFVRFTQPVANFSENRPAWQKAFLYSIPPLLPLVLCQSISIVLGFICLLVNGAIQFMLVVGKKASREEMMQRAAGTDDGRGPRVPDGPSINAAGNKGFTFTQLPLLFPCVQGETTEAPNYFCSEKNVSVEFTLSSSPHSGSQPALNCSLTQCSSGSNNPIDCLQSSTPCFGYRNINNMSYCAPGILCSILESCNNINYSCISNTSACVVNSCCSPQAVCLPVSLVNLCKSGWINTGSMNNARYDHTASVLTNGKVLVAGGSYAGAPMNSTELYDPSTGVWAVTGSMNNALYSHTASLLISGKVLVVGGSYNNQVLNSAELYDPSAGVWTVTGIMNNTRFSHTASVLANGNVLVAGGEDYLGYIIENAEFYDPSTGFWTPTGSMNSARYLHTASVLTNGKVFVAGGHNGSFPLVSAELYDSSTGVWTLTGSMNNARFSHTASVLRDGKVLVAGGFNGSFLLESAELYDPSTGVWTVTGSMNNTRYDHTASVLTNGKVLVAGGIHDNQATDSAELYDPSTEIWALTNSMNNGRYLYTASLLTNGNVLVTGGLGFGINTLNSSELY</sequence>
<dbReference type="SMART" id="SM01077">
    <property type="entry name" value="Cg6151-P"/>
    <property type="match status" value="1"/>
</dbReference>
<feature type="transmembrane region" description="Helical" evidence="3">
    <location>
        <begin position="44"/>
        <end position="66"/>
    </location>
</feature>
<accession>A0A8S2PYU1</accession>
<dbReference type="InterPro" id="IPR019365">
    <property type="entry name" value="TVP18/Ca-channel_flower"/>
</dbReference>
<feature type="transmembrane region" description="Helical" evidence="3">
    <location>
        <begin position="73"/>
        <end position="93"/>
    </location>
</feature>
<protein>
    <recommendedName>
        <fullName evidence="4">Attractin/MKLN-like beta-propeller domain-containing protein</fullName>
    </recommendedName>
</protein>
<dbReference type="SUPFAM" id="SSF117281">
    <property type="entry name" value="Kelch motif"/>
    <property type="match status" value="2"/>
</dbReference>
<dbReference type="GO" id="GO:0016020">
    <property type="term" value="C:membrane"/>
    <property type="evidence" value="ECO:0007669"/>
    <property type="project" value="InterPro"/>
</dbReference>
<evidence type="ECO:0000313" key="5">
    <source>
        <dbReference type="EMBL" id="CAF4078063.1"/>
    </source>
</evidence>
<gene>
    <name evidence="5" type="ORF">SMN809_LOCUS16142</name>
</gene>
<dbReference type="Pfam" id="PF01344">
    <property type="entry name" value="Kelch_1"/>
    <property type="match status" value="1"/>
</dbReference>
<keyword evidence="3" id="KW-0812">Transmembrane</keyword>